<dbReference type="Gene3D" id="3.40.50.150">
    <property type="entry name" value="Vaccinia Virus protein VP39"/>
    <property type="match status" value="1"/>
</dbReference>
<keyword evidence="3" id="KW-0949">S-adenosyl-L-methionine</keyword>
<dbReference type="InterPro" id="IPR002935">
    <property type="entry name" value="SAM_O-MeTrfase"/>
</dbReference>
<sequence>MTDEKILTYIEDHSTDENSLLYALNRETHLKTFYPNMLSGKVQGKFLEMMVYMLQPKRILEIGTFTGYSALAMANALPEKGLLYTIDNNEEIESFARRFFEQAEYGNKIRFLLGDALVLIPQLDEVFDLVFIDAEKALYLNYYEAALKKLRKGGFILADNVLWGGKAVHVDKKPDKETRGIRKFNDFVNQDSRVEQVMLSIRDGLMLIRKL</sequence>
<organism evidence="4">
    <name type="scientific">hydrothermal vent metagenome</name>
    <dbReference type="NCBI Taxonomy" id="652676"/>
    <lineage>
        <taxon>unclassified sequences</taxon>
        <taxon>metagenomes</taxon>
        <taxon>ecological metagenomes</taxon>
    </lineage>
</organism>
<proteinExistence type="predicted"/>
<dbReference type="PANTHER" id="PTHR10509">
    <property type="entry name" value="O-METHYLTRANSFERASE-RELATED"/>
    <property type="match status" value="1"/>
</dbReference>
<evidence type="ECO:0000256" key="3">
    <source>
        <dbReference type="ARBA" id="ARBA00022691"/>
    </source>
</evidence>
<keyword evidence="2 4" id="KW-0808">Transferase</keyword>
<protein>
    <submittedName>
        <fullName evidence="4">O-methyltransferase family protein [C1]</fullName>
    </submittedName>
</protein>
<dbReference type="SUPFAM" id="SSF53335">
    <property type="entry name" value="S-adenosyl-L-methionine-dependent methyltransferases"/>
    <property type="match status" value="1"/>
</dbReference>
<evidence type="ECO:0000256" key="1">
    <source>
        <dbReference type="ARBA" id="ARBA00022603"/>
    </source>
</evidence>
<dbReference type="GO" id="GO:0008171">
    <property type="term" value="F:O-methyltransferase activity"/>
    <property type="evidence" value="ECO:0007669"/>
    <property type="project" value="InterPro"/>
</dbReference>
<dbReference type="Pfam" id="PF01596">
    <property type="entry name" value="Methyltransf_3"/>
    <property type="match status" value="1"/>
</dbReference>
<dbReference type="EMBL" id="UOET01000151">
    <property type="protein sequence ID" value="VAW27724.1"/>
    <property type="molecule type" value="Genomic_DNA"/>
</dbReference>
<evidence type="ECO:0000313" key="4">
    <source>
        <dbReference type="EMBL" id="VAW27724.1"/>
    </source>
</evidence>
<accession>A0A3B0V6X7</accession>
<dbReference type="GO" id="GO:0032259">
    <property type="term" value="P:methylation"/>
    <property type="evidence" value="ECO:0007669"/>
    <property type="project" value="UniProtKB-KW"/>
</dbReference>
<dbReference type="PROSITE" id="PS51682">
    <property type="entry name" value="SAM_OMT_I"/>
    <property type="match status" value="1"/>
</dbReference>
<dbReference type="InterPro" id="IPR050362">
    <property type="entry name" value="Cation-dep_OMT"/>
</dbReference>
<name>A0A3B0V6X7_9ZZZZ</name>
<keyword evidence="1 4" id="KW-0489">Methyltransferase</keyword>
<dbReference type="InterPro" id="IPR029063">
    <property type="entry name" value="SAM-dependent_MTases_sf"/>
</dbReference>
<dbReference type="GO" id="GO:0008757">
    <property type="term" value="F:S-adenosylmethionine-dependent methyltransferase activity"/>
    <property type="evidence" value="ECO:0007669"/>
    <property type="project" value="TreeGrafter"/>
</dbReference>
<reference evidence="4" key="1">
    <citation type="submission" date="2018-06" db="EMBL/GenBank/DDBJ databases">
        <authorList>
            <person name="Zhirakovskaya E."/>
        </authorList>
    </citation>
    <scope>NUCLEOTIDE SEQUENCE</scope>
</reference>
<dbReference type="CDD" id="cd02440">
    <property type="entry name" value="AdoMet_MTases"/>
    <property type="match status" value="1"/>
</dbReference>
<dbReference type="AlphaFoldDB" id="A0A3B0V6X7"/>
<gene>
    <name evidence="4" type="ORF">MNBD_BACTEROID07-210</name>
</gene>
<evidence type="ECO:0000256" key="2">
    <source>
        <dbReference type="ARBA" id="ARBA00022679"/>
    </source>
</evidence>
<dbReference type="PANTHER" id="PTHR10509:SF14">
    <property type="entry name" value="CAFFEOYL-COA O-METHYLTRANSFERASE 3-RELATED"/>
    <property type="match status" value="1"/>
</dbReference>